<dbReference type="PROSITE" id="PS51257">
    <property type="entry name" value="PROKAR_LIPOPROTEIN"/>
    <property type="match status" value="1"/>
</dbReference>
<proteinExistence type="predicted"/>
<reference evidence="2 3" key="1">
    <citation type="journal article" date="2014" name="Environ. Microbiol.">
        <title>The nitrate-ammonifying and nosZ-carrying bacterium Bacillus vireti is a potent source and sink for nitric and nitrous oxide under high nitrate conditions.</title>
        <authorList>
            <person name="Mania D."/>
            <person name="Heylen K."/>
            <person name="van Spanning R.J."/>
            <person name="Frostegard A."/>
        </authorList>
    </citation>
    <scope>NUCLEOTIDE SEQUENCE [LARGE SCALE GENOMIC DNA]</scope>
    <source>
        <strain evidence="2 3">LMG 21834</strain>
    </source>
</reference>
<gene>
    <name evidence="2" type="ORF">BAVI_07456</name>
</gene>
<feature type="transmembrane region" description="Helical" evidence="1">
    <location>
        <begin position="6"/>
        <end position="23"/>
    </location>
</feature>
<evidence type="ECO:0000313" key="2">
    <source>
        <dbReference type="EMBL" id="ETI69402.1"/>
    </source>
</evidence>
<dbReference type="AlphaFoldDB" id="A0AB94IQX1"/>
<name>A0AB94IQX1_9BACI</name>
<organism evidence="2 3">
    <name type="scientific">Neobacillus vireti LMG 21834</name>
    <dbReference type="NCBI Taxonomy" id="1131730"/>
    <lineage>
        <taxon>Bacteria</taxon>
        <taxon>Bacillati</taxon>
        <taxon>Bacillota</taxon>
        <taxon>Bacilli</taxon>
        <taxon>Bacillales</taxon>
        <taxon>Bacillaceae</taxon>
        <taxon>Neobacillus</taxon>
    </lineage>
</organism>
<keyword evidence="1" id="KW-0472">Membrane</keyword>
<evidence type="ECO:0000256" key="1">
    <source>
        <dbReference type="SAM" id="Phobius"/>
    </source>
</evidence>
<accession>A0AB94IQX1</accession>
<comment type="caution">
    <text evidence="2">The sequence shown here is derived from an EMBL/GenBank/DDBJ whole genome shotgun (WGS) entry which is preliminary data.</text>
</comment>
<keyword evidence="1" id="KW-1133">Transmembrane helix</keyword>
<dbReference type="EMBL" id="ALAN01000054">
    <property type="protein sequence ID" value="ETI69402.1"/>
    <property type="molecule type" value="Genomic_DNA"/>
</dbReference>
<evidence type="ECO:0000313" key="3">
    <source>
        <dbReference type="Proteomes" id="UP000018877"/>
    </source>
</evidence>
<keyword evidence="3" id="KW-1185">Reference proteome</keyword>
<dbReference type="Proteomes" id="UP000018877">
    <property type="component" value="Unassembled WGS sequence"/>
</dbReference>
<protein>
    <recommendedName>
        <fullName evidence="4">Lipoprotein</fullName>
    </recommendedName>
</protein>
<sequence>MKHTNIYLIISIIFAMFLIGCTNKSPNEFKLNQLIRVDVEVVKADESYEKAVMITDEETIDVLRKTFKQIKWEPNTKPKMARREDVKAILFFKFDENMSERLFEYEIWFNQSNGTATIISNNEKEGYGTLDKNNAKTLENILLNK</sequence>
<evidence type="ECO:0008006" key="4">
    <source>
        <dbReference type="Google" id="ProtNLM"/>
    </source>
</evidence>
<keyword evidence="1" id="KW-0812">Transmembrane</keyword>
<dbReference type="RefSeq" id="WP_024027702.1">
    <property type="nucleotide sequence ID" value="NZ_ALAN01000054.1"/>
</dbReference>